<sequence length="33" mass="3744">MAHLYNSGHPRLEAHAHATPADQKQTWTLSFNI</sequence>
<organism evidence="2 3">
    <name type="scientific">Vitis vinifera</name>
    <name type="common">Grape</name>
    <dbReference type="NCBI Taxonomy" id="29760"/>
    <lineage>
        <taxon>Eukaryota</taxon>
        <taxon>Viridiplantae</taxon>
        <taxon>Streptophyta</taxon>
        <taxon>Embryophyta</taxon>
        <taxon>Tracheophyta</taxon>
        <taxon>Spermatophyta</taxon>
        <taxon>Magnoliopsida</taxon>
        <taxon>eudicotyledons</taxon>
        <taxon>Gunneridae</taxon>
        <taxon>Pentapetalae</taxon>
        <taxon>rosids</taxon>
        <taxon>Vitales</taxon>
        <taxon>Vitaceae</taxon>
        <taxon>Viteae</taxon>
        <taxon>Vitis</taxon>
    </lineage>
</organism>
<reference evidence="3" key="1">
    <citation type="journal article" date="2007" name="Nature">
        <title>The grapevine genome sequence suggests ancestral hexaploidization in major angiosperm phyla.</title>
        <authorList>
            <consortium name="The French-Italian Public Consortium for Grapevine Genome Characterization."/>
            <person name="Jaillon O."/>
            <person name="Aury J.-M."/>
            <person name="Noel B."/>
            <person name="Policriti A."/>
            <person name="Clepet C."/>
            <person name="Casagrande A."/>
            <person name="Choisne N."/>
            <person name="Aubourg S."/>
            <person name="Vitulo N."/>
            <person name="Jubin C."/>
            <person name="Vezzi A."/>
            <person name="Legeai F."/>
            <person name="Hugueney P."/>
            <person name="Dasilva C."/>
            <person name="Horner D."/>
            <person name="Mica E."/>
            <person name="Jublot D."/>
            <person name="Poulain J."/>
            <person name="Bruyere C."/>
            <person name="Billault A."/>
            <person name="Segurens B."/>
            <person name="Gouyvenoux M."/>
            <person name="Ugarte E."/>
            <person name="Cattonaro F."/>
            <person name="Anthouard V."/>
            <person name="Vico V."/>
            <person name="Del Fabbro C."/>
            <person name="Alaux M."/>
            <person name="Di Gaspero G."/>
            <person name="Dumas V."/>
            <person name="Felice N."/>
            <person name="Paillard S."/>
            <person name="Juman I."/>
            <person name="Moroldo M."/>
            <person name="Scalabrin S."/>
            <person name="Canaguier A."/>
            <person name="Le Clainche I."/>
            <person name="Malacrida G."/>
            <person name="Durand E."/>
            <person name="Pesole G."/>
            <person name="Laucou V."/>
            <person name="Chatelet P."/>
            <person name="Merdinoglu D."/>
            <person name="Delledonne M."/>
            <person name="Pezzotti M."/>
            <person name="Lecharny A."/>
            <person name="Scarpelli C."/>
            <person name="Artiguenave F."/>
            <person name="Pe M.E."/>
            <person name="Valle G."/>
            <person name="Morgante M."/>
            <person name="Caboche M."/>
            <person name="Adam-Blondon A.-F."/>
            <person name="Weissenbach J."/>
            <person name="Quetier F."/>
            <person name="Wincker P."/>
        </authorList>
    </citation>
    <scope>NUCLEOTIDE SEQUENCE [LARGE SCALE GENOMIC DNA]</scope>
    <source>
        <strain evidence="3">cv. Pinot noir / PN40024</strain>
    </source>
</reference>
<accession>F6I0V0</accession>
<evidence type="ECO:0000313" key="2">
    <source>
        <dbReference type="EMBL" id="CCB60566.1"/>
    </source>
</evidence>
<keyword evidence="3" id="KW-1185">Reference proteome</keyword>
<dbReference type="HOGENOM" id="CLU_3385765_0_0_1"/>
<dbReference type="EMBL" id="FN596508">
    <property type="protein sequence ID" value="CCB60566.1"/>
    <property type="molecule type" value="Genomic_DNA"/>
</dbReference>
<evidence type="ECO:0000313" key="3">
    <source>
        <dbReference type="Proteomes" id="UP000009183"/>
    </source>
</evidence>
<gene>
    <name evidence="2" type="ordered locus">VIT_03s0038g03330</name>
</gene>
<dbReference type="PaxDb" id="29760-VIT_03s0038g03330.t01"/>
<dbReference type="AlphaFoldDB" id="F6I0V0"/>
<proteinExistence type="predicted"/>
<evidence type="ECO:0000256" key="1">
    <source>
        <dbReference type="SAM" id="MobiDB-lite"/>
    </source>
</evidence>
<name>F6I0V0_VITVI</name>
<protein>
    <submittedName>
        <fullName evidence="2">Uncharacterized protein</fullName>
    </submittedName>
</protein>
<feature type="region of interest" description="Disordered" evidence="1">
    <location>
        <begin position="1"/>
        <end position="23"/>
    </location>
</feature>
<dbReference type="Proteomes" id="UP000009183">
    <property type="component" value="Chromosome 3"/>
</dbReference>
<dbReference type="InParanoid" id="F6I0V0"/>